<proteinExistence type="predicted"/>
<dbReference type="Pfam" id="PF14384">
    <property type="entry name" value="BrnA_antitoxin"/>
    <property type="match status" value="1"/>
</dbReference>
<accession>A0A1K0ICB0</accession>
<dbReference type="RefSeq" id="WP_340522874.1">
    <property type="nucleotide sequence ID" value="NZ_FMSH01000130.1"/>
</dbReference>
<dbReference type="AlphaFoldDB" id="A0A1K0ICB0"/>
<dbReference type="EMBL" id="FMSH01000130">
    <property type="protein sequence ID" value="SCU74938.1"/>
    <property type="molecule type" value="Genomic_DNA"/>
</dbReference>
<name>A0A1K0ICB0_CUPNE</name>
<evidence type="ECO:0000313" key="1">
    <source>
        <dbReference type="EMBL" id="SCU74938.1"/>
    </source>
</evidence>
<sequence length="115" mass="13023">MPTKRKIVRVTDAEDAAINRAAASDPDARELTDAELARMRPAREILPKILGKEKADALMKRRGRPALPEEERKVSVNVRYDRDVIDAFKATGDGWQTRINDALRAYAKSHKMLPR</sequence>
<evidence type="ECO:0008006" key="2">
    <source>
        <dbReference type="Google" id="ProtNLM"/>
    </source>
</evidence>
<organism evidence="1">
    <name type="scientific">Cupriavidus necator</name>
    <name type="common">Alcaligenes eutrophus</name>
    <name type="synonym">Ralstonia eutropha</name>
    <dbReference type="NCBI Taxonomy" id="106590"/>
    <lineage>
        <taxon>Bacteria</taxon>
        <taxon>Pseudomonadati</taxon>
        <taxon>Pseudomonadota</taxon>
        <taxon>Betaproteobacteria</taxon>
        <taxon>Burkholderiales</taxon>
        <taxon>Burkholderiaceae</taxon>
        <taxon>Cupriavidus</taxon>
    </lineage>
</organism>
<gene>
    <name evidence="1" type="ORF">CNECB9_2150006</name>
</gene>
<reference evidence="1" key="1">
    <citation type="submission" date="2016-09" db="EMBL/GenBank/DDBJ databases">
        <authorList>
            <person name="Capua I."/>
            <person name="De Benedictis P."/>
            <person name="Joannis T."/>
            <person name="Lombin L.H."/>
            <person name="Cattoli G."/>
        </authorList>
    </citation>
    <scope>NUCLEOTIDE SEQUENCE</scope>
    <source>
        <strain evidence="1">B9</strain>
    </source>
</reference>
<protein>
    <recommendedName>
        <fullName evidence="2">BrnA antitoxin family protein</fullName>
    </recommendedName>
</protein>
<dbReference type="InterPro" id="IPR025528">
    <property type="entry name" value="BrnA_antitoxin"/>
</dbReference>